<dbReference type="PANTHER" id="PTHR36153:SF1">
    <property type="entry name" value="TYPE VI SECRETION SYSTEM COMPONENT TSSM1"/>
    <property type="match status" value="1"/>
</dbReference>
<reference evidence="7 8" key="1">
    <citation type="journal article" date="2015" name="Stand. Genomic Sci.">
        <title>Genomic Encyclopedia of Bacterial and Archaeal Type Strains, Phase III: the genomes of soil and plant-associated and newly described type strains.</title>
        <authorList>
            <person name="Whitman W.B."/>
            <person name="Woyke T."/>
            <person name="Klenk H.P."/>
            <person name="Zhou Y."/>
            <person name="Lilburn T.G."/>
            <person name="Beck B.J."/>
            <person name="De Vos P."/>
            <person name="Vandamme P."/>
            <person name="Eisen J.A."/>
            <person name="Garrity G."/>
            <person name="Hugenholtz P."/>
            <person name="Kyrpides N.C."/>
        </authorList>
    </citation>
    <scope>NUCLEOTIDE SEQUENCE [LARGE SCALE GENOMIC DNA]</scope>
    <source>
        <strain evidence="7 8">CGMCC 1.10136</strain>
    </source>
</reference>
<keyword evidence="2" id="KW-1133">Transmembrane helix</keyword>
<feature type="domain" description="Type VI secretion system component TssM1 N-terminal" evidence="5">
    <location>
        <begin position="188"/>
        <end position="451"/>
    </location>
</feature>
<keyword evidence="2" id="KW-0472">Membrane</keyword>
<evidence type="ECO:0000256" key="1">
    <source>
        <dbReference type="SAM" id="MobiDB-lite"/>
    </source>
</evidence>
<evidence type="ECO:0000259" key="6">
    <source>
        <dbReference type="Pfam" id="PF21070"/>
    </source>
</evidence>
<feature type="domain" description="Type VI secretion system component TssM1 helical" evidence="6">
    <location>
        <begin position="1026"/>
        <end position="1113"/>
    </location>
</feature>
<dbReference type="SUPFAM" id="SSF52540">
    <property type="entry name" value="P-loop containing nucleoside triphosphate hydrolases"/>
    <property type="match status" value="1"/>
</dbReference>
<feature type="transmembrane region" description="Helical" evidence="2">
    <location>
        <begin position="444"/>
        <end position="465"/>
    </location>
</feature>
<comment type="caution">
    <text evidence="7">The sequence shown here is derived from an EMBL/GenBank/DDBJ whole genome shotgun (WGS) entry which is preliminary data.</text>
</comment>
<dbReference type="InterPro" id="IPR048677">
    <property type="entry name" value="TssM1_hel"/>
</dbReference>
<sequence>MLSNLRYWLSDYRVLAALALVATAAVAYFGMDKLGRIGVWLVLLLATLGVVWLVVWIVRRARARRAANAIEAVVNAQGEQAVTNATPAARADAEQLRERMGEAVKAIKSSKLGQLKGNAALYELPWYVIIGNPAAGKSTAILNSGLRFPFEDNRSNVIRGLGGTRNCDWYFTTEGIVLDTAGRYSVSAEDRLEWLTFLDLLKQHRSRAPINGILIAASIGELSGSKPEFAIELAKNLRQRVQELTERLEVFAPVYVVFTKADLIAGFNDFFRGLDPSERENAWGATLPYAMERPGEPRVDTDALASFDHHFDLLAEGLREMGVAQMAMLRGRDVPPGLLTLPMEFAGIKPALRTFIATLFEENPYQFKPVFRGFYFTSALQEGVTVQPASDRVARQFALSAANGQGERLPVLESSHFLLGLFRKVIFADRDLVKQYASPKRSRLRYAAFAAGAAVLALALAGWAWSYTGNRQLVANVTADFDKAVAMQRERVDLQSRIEALLILHDRMAQLDQYRQDNPVALGLGLYQGDRIEAKLRSEFFHGMRQLMLQPVTARLEGYLGEVIANRGQVRMVAAGMGPVGVGAGAAAAATAATGAVAGMSPPSVDSAMAASNPAAMATGDDPLYREPSATDAEDAYNALKTYLMLGDRSRVEASHLDDQLTRFWRNWLEANRGSMPREDLLRAAGRLMSTYVALAADPQWPLIEPKFGLVDDGRETLRLVMKGTPARDRVYAQIKARAATRFAPVTVASLLGEDGARGAVQGSHSVPGTFTCAAWDDYVKDAIGEASNAELSSTDWVLEATVQDDLTLAGSPEHVAKELTALYKADYAREWARFLQGVSVAEFGSFEQAAAQMDRIGDPRSSPLRKLLEAVNRETVWDNPSAQRGDEGGGIVAWFNRVVLGRTPQGSGTDGKPAAVAMGPIGREFQGLARLMHPRDGQPPLADAYFEALGKLRSRLNAIKGQGDPGPGARKLMQETLDGNSGEIGEAQRLVDEQMLNGLSDSQRQALRPLLIRPVVQAFAALVRPAEGELNRTWAAQVYQPFEQGIGRKYPYDAAASVEAAAADEAQIFGPDGAIARFSNEALGSLVIRRGNTMTAQRWADIGINLRPELMDGYAGWVVPVGGAGAGTAGTGGPSMVFEIRPGPALGREYTITVDGQQLRYRNTPATWSTFTLPNPQGTPGVRIEAVTADGRNVEVFNAPGTKGMSRLFETARTTPVADQHYRMAIGEGDATVSMELRIVSVSQAQERQTTGGKRGGRLPAVVAGMVAPTASVTAASGTGAPGSAAANTTAPAPATPGATPAGTAGASRGGPAASPAGAR</sequence>
<dbReference type="InterPro" id="IPR017731">
    <property type="entry name" value="TssM1-like"/>
</dbReference>
<evidence type="ECO:0000259" key="3">
    <source>
        <dbReference type="Pfam" id="PF06744"/>
    </source>
</evidence>
<dbReference type="InterPro" id="IPR027417">
    <property type="entry name" value="P-loop_NTPase"/>
</dbReference>
<dbReference type="InterPro" id="IPR010623">
    <property type="entry name" value="IcmF_C"/>
</dbReference>
<name>A0A562M185_9GAMM</name>
<dbReference type="Pfam" id="PF14331">
    <property type="entry name" value="IcmF-related_N"/>
    <property type="match status" value="1"/>
</dbReference>
<dbReference type="RefSeq" id="WP_144812124.1">
    <property type="nucleotide sequence ID" value="NZ_VLKP01000002.1"/>
</dbReference>
<protein>
    <submittedName>
        <fullName evidence="7">Type VI secretion system protein ImpL</fullName>
    </submittedName>
</protein>
<evidence type="ECO:0000259" key="5">
    <source>
        <dbReference type="Pfam" id="PF14331"/>
    </source>
</evidence>
<dbReference type="InterPro" id="IPR009612">
    <property type="entry name" value="IcmF-rel"/>
</dbReference>
<evidence type="ECO:0000256" key="2">
    <source>
        <dbReference type="SAM" id="Phobius"/>
    </source>
</evidence>
<feature type="transmembrane region" description="Helical" evidence="2">
    <location>
        <begin position="37"/>
        <end position="58"/>
    </location>
</feature>
<evidence type="ECO:0000313" key="7">
    <source>
        <dbReference type="EMBL" id="TWI13572.1"/>
    </source>
</evidence>
<evidence type="ECO:0000313" key="8">
    <source>
        <dbReference type="Proteomes" id="UP000316471"/>
    </source>
</evidence>
<dbReference type="Pfam" id="PF06744">
    <property type="entry name" value="IcmF_C"/>
    <property type="match status" value="1"/>
</dbReference>
<proteinExistence type="predicted"/>
<dbReference type="NCBIfam" id="TIGR03348">
    <property type="entry name" value="VI_IcmF"/>
    <property type="match status" value="1"/>
</dbReference>
<feature type="transmembrane region" description="Helical" evidence="2">
    <location>
        <begin position="12"/>
        <end position="31"/>
    </location>
</feature>
<dbReference type="InterPro" id="IPR053156">
    <property type="entry name" value="T6SS_TssM-like"/>
</dbReference>
<dbReference type="PANTHER" id="PTHR36153">
    <property type="entry name" value="INNER MEMBRANE PROTEIN-RELATED"/>
    <property type="match status" value="1"/>
</dbReference>
<feature type="domain" description="Type VI secretion system IcmF C-terminal" evidence="3">
    <location>
        <begin position="1147"/>
        <end position="1241"/>
    </location>
</feature>
<dbReference type="OrthoDB" id="9758229at2"/>
<feature type="domain" description="IcmF-related" evidence="4">
    <location>
        <begin position="499"/>
        <end position="876"/>
    </location>
</feature>
<evidence type="ECO:0000259" key="4">
    <source>
        <dbReference type="Pfam" id="PF06761"/>
    </source>
</evidence>
<dbReference type="Proteomes" id="UP000316471">
    <property type="component" value="Unassembled WGS sequence"/>
</dbReference>
<dbReference type="InterPro" id="IPR025743">
    <property type="entry name" value="TssM1_N"/>
</dbReference>
<dbReference type="Pfam" id="PF06761">
    <property type="entry name" value="IcmF-related"/>
    <property type="match status" value="1"/>
</dbReference>
<gene>
    <name evidence="7" type="ORF">IP93_00734</name>
</gene>
<keyword evidence="2" id="KW-0812">Transmembrane</keyword>
<feature type="region of interest" description="Disordered" evidence="1">
    <location>
        <begin position="1275"/>
        <end position="1321"/>
    </location>
</feature>
<accession>A0A562M185</accession>
<dbReference type="EMBL" id="VLKP01000002">
    <property type="protein sequence ID" value="TWI13572.1"/>
    <property type="molecule type" value="Genomic_DNA"/>
</dbReference>
<dbReference type="CDD" id="cd00882">
    <property type="entry name" value="Ras_like_GTPase"/>
    <property type="match status" value="1"/>
</dbReference>
<dbReference type="Pfam" id="PF21070">
    <property type="entry name" value="IcmF_helical"/>
    <property type="match status" value="1"/>
</dbReference>
<organism evidence="7 8">
    <name type="scientific">Aerolutibacter ruishenii</name>
    <dbReference type="NCBI Taxonomy" id="686800"/>
    <lineage>
        <taxon>Bacteria</taxon>
        <taxon>Pseudomonadati</taxon>
        <taxon>Pseudomonadota</taxon>
        <taxon>Gammaproteobacteria</taxon>
        <taxon>Lysobacterales</taxon>
        <taxon>Lysobacteraceae</taxon>
        <taxon>Aerolutibacter</taxon>
    </lineage>
</organism>
<keyword evidence="8" id="KW-1185">Reference proteome</keyword>